<dbReference type="Proteomes" id="UP000175893">
    <property type="component" value="Chromosome"/>
</dbReference>
<feature type="signal peptide" evidence="1">
    <location>
        <begin position="1"/>
        <end position="18"/>
    </location>
</feature>
<organism evidence="3 5">
    <name type="scientific">Edwardsiella hoshinae</name>
    <dbReference type="NCBI Taxonomy" id="93378"/>
    <lineage>
        <taxon>Bacteria</taxon>
        <taxon>Pseudomonadati</taxon>
        <taxon>Pseudomonadota</taxon>
        <taxon>Gammaproteobacteria</taxon>
        <taxon>Enterobacterales</taxon>
        <taxon>Hafniaceae</taxon>
        <taxon>Edwardsiella</taxon>
    </lineage>
</organism>
<name>A0A376DBF6_9GAMM</name>
<proteinExistence type="predicted"/>
<dbReference type="AlphaFoldDB" id="A0A376DBF6"/>
<dbReference type="EMBL" id="CP016043">
    <property type="protein sequence ID" value="AOV96284.1"/>
    <property type="molecule type" value="Genomic_DNA"/>
</dbReference>
<gene>
    <name evidence="2" type="ORF">A9798_04560</name>
    <name evidence="3" type="ORF">NCTC12121_00988</name>
</gene>
<sequence>MLKYLLLFLLLAAQPLAAFTLDALFKVDGENNRFFLLNNPDKEPVYLAINLSELRRKADGRYQESPLQPEAFLSWPIYLDPSELVIDGEGEVRVAVVRVAGPVAEDRILGITFVPDTLRQQAQTGSSISLAIGYKAWYLLPGTQPIQGAPAAWLANGQLHFANRSNKVLQMELDLCRDQSPPSGAERNICYAEALLLPGNSKTMALPTAITRPNGRVTFSDLTGDYRQEIMLPATGR</sequence>
<feature type="chain" id="PRO_5016803732" evidence="1">
    <location>
        <begin position="19"/>
        <end position="237"/>
    </location>
</feature>
<keyword evidence="1" id="KW-0732">Signal</keyword>
<dbReference type="KEGG" id="eho:A9798_04560"/>
<evidence type="ECO:0000313" key="3">
    <source>
        <dbReference type="EMBL" id="STC85847.1"/>
    </source>
</evidence>
<reference evidence="3 5" key="2">
    <citation type="submission" date="2018-06" db="EMBL/GenBank/DDBJ databases">
        <authorList>
            <consortium name="Pathogen Informatics"/>
            <person name="Doyle S."/>
        </authorList>
    </citation>
    <scope>NUCLEOTIDE SEQUENCE [LARGE SCALE GENOMIC DNA]</scope>
    <source>
        <strain evidence="3 5">NCTC12121</strain>
    </source>
</reference>
<dbReference type="RefSeq" id="WP_024523261.1">
    <property type="nucleotide sequence ID" value="NZ_CP016043.1"/>
</dbReference>
<dbReference type="Proteomes" id="UP000255248">
    <property type="component" value="Unassembled WGS sequence"/>
</dbReference>
<evidence type="ECO:0000313" key="4">
    <source>
        <dbReference type="Proteomes" id="UP000175893"/>
    </source>
</evidence>
<evidence type="ECO:0000313" key="2">
    <source>
        <dbReference type="EMBL" id="AOV96284.1"/>
    </source>
</evidence>
<dbReference type="EMBL" id="UFXZ01000001">
    <property type="protein sequence ID" value="STC85847.1"/>
    <property type="molecule type" value="Genomic_DNA"/>
</dbReference>
<accession>A0A376DBF6</accession>
<evidence type="ECO:0000256" key="1">
    <source>
        <dbReference type="SAM" id="SignalP"/>
    </source>
</evidence>
<dbReference type="STRING" id="93378.A9798_04560"/>
<evidence type="ECO:0000313" key="5">
    <source>
        <dbReference type="Proteomes" id="UP000255248"/>
    </source>
</evidence>
<protein>
    <submittedName>
        <fullName evidence="3">Uncharacterized protein</fullName>
    </submittedName>
</protein>
<reference evidence="2 4" key="1">
    <citation type="submission" date="2016-06" db="EMBL/GenBank/DDBJ databases">
        <title>Complete genome sequence of Edwardsiella hoshinae ATCC 35051.</title>
        <authorList>
            <person name="Reichley S.R."/>
            <person name="Waldbieser G.C."/>
            <person name="Lawrence M.L."/>
            <person name="Griffin M.J."/>
        </authorList>
    </citation>
    <scope>NUCLEOTIDE SEQUENCE [LARGE SCALE GENOMIC DNA]</scope>
    <source>
        <strain evidence="2 4">ATCC 35051</strain>
    </source>
</reference>
<keyword evidence="4" id="KW-1185">Reference proteome</keyword>